<comment type="caution">
    <text evidence="6">The sequence shown here is derived from an EMBL/GenBank/DDBJ whole genome shotgun (WGS) entry which is preliminary data.</text>
</comment>
<evidence type="ECO:0000313" key="7">
    <source>
        <dbReference type="Proteomes" id="UP000546200"/>
    </source>
</evidence>
<keyword evidence="7" id="KW-1185">Reference proteome</keyword>
<dbReference type="Proteomes" id="UP000546200">
    <property type="component" value="Unassembled WGS sequence"/>
</dbReference>
<dbReference type="PANTHER" id="PTHR43638">
    <property type="entry name" value="OXIDOREDUCTASE, ALDO/KETO REDUCTASE FAMILY PROTEIN"/>
    <property type="match status" value="1"/>
</dbReference>
<feature type="domain" description="NADP-dependent oxidoreductase" evidence="5">
    <location>
        <begin position="38"/>
        <end position="288"/>
    </location>
</feature>
<dbReference type="GO" id="GO:0016491">
    <property type="term" value="F:oxidoreductase activity"/>
    <property type="evidence" value="ECO:0007669"/>
    <property type="project" value="InterPro"/>
</dbReference>
<organism evidence="6 7">
    <name type="scientific">Sphingomonas aerophila</name>
    <dbReference type="NCBI Taxonomy" id="1344948"/>
    <lineage>
        <taxon>Bacteria</taxon>
        <taxon>Pseudomonadati</taxon>
        <taxon>Pseudomonadota</taxon>
        <taxon>Alphaproteobacteria</taxon>
        <taxon>Sphingomonadales</taxon>
        <taxon>Sphingomonadaceae</taxon>
        <taxon>Sphingomonas</taxon>
    </lineage>
</organism>
<dbReference type="InterPro" id="IPR020471">
    <property type="entry name" value="AKR"/>
</dbReference>
<reference evidence="6 7" key="1">
    <citation type="submission" date="2020-08" db="EMBL/GenBank/DDBJ databases">
        <title>Genomic Encyclopedia of Type Strains, Phase IV (KMG-IV): sequencing the most valuable type-strain genomes for metagenomic binning, comparative biology and taxonomic classification.</title>
        <authorList>
            <person name="Goeker M."/>
        </authorList>
    </citation>
    <scope>NUCLEOTIDE SEQUENCE [LARGE SCALE GENOMIC DNA]</scope>
    <source>
        <strain evidence="6 7">DSM 100044</strain>
    </source>
</reference>
<evidence type="ECO:0000256" key="2">
    <source>
        <dbReference type="PIRSR" id="PIRSR000097-2"/>
    </source>
</evidence>
<feature type="active site" description="Proton donor" evidence="1">
    <location>
        <position position="74"/>
    </location>
</feature>
<feature type="binding site" evidence="2">
    <location>
        <position position="130"/>
    </location>
    <ligand>
        <name>substrate</name>
    </ligand>
</feature>
<sequence length="301" mass="32677">MSRKDAPIRTTTQLRSSPETVGMEHRPFGPVPGKIPVIGQGTWYIDDAHRPTAVAALRRGLDLGMTHIDTAEMYGEAELVVGEAIAGRRDQVFLVSKVLPNNGSRAGTIAACERSLARLNTDRLDCYLLHWPGSHPLEETFAGFERLRDQGKILSWGLSNFDVPDLQAAWAAGGAGRIACNQVLYHLEERAIEHAVLPWCEEHSVAVVAYSPFGHGNFPGPRSLGGRVLEEIAGDHDATARQVALAFLVRRSSTFAIPKASSPEHAEDNAGAGALRLTDAEFARIDAAFPPGPRPRRLPML</sequence>
<evidence type="ECO:0000313" key="6">
    <source>
        <dbReference type="EMBL" id="MBB5714539.1"/>
    </source>
</evidence>
<name>A0A7W9BCM5_9SPHN</name>
<feature type="site" description="Lowers pKa of active site Tyr" evidence="3">
    <location>
        <position position="97"/>
    </location>
</feature>
<evidence type="ECO:0000256" key="4">
    <source>
        <dbReference type="SAM" id="MobiDB-lite"/>
    </source>
</evidence>
<gene>
    <name evidence="6" type="ORF">FHS94_001370</name>
</gene>
<dbReference type="InterPro" id="IPR023210">
    <property type="entry name" value="NADP_OxRdtase_dom"/>
</dbReference>
<dbReference type="SUPFAM" id="SSF51430">
    <property type="entry name" value="NAD(P)-linked oxidoreductase"/>
    <property type="match status" value="1"/>
</dbReference>
<feature type="region of interest" description="Disordered" evidence="4">
    <location>
        <begin position="1"/>
        <end position="28"/>
    </location>
</feature>
<dbReference type="RefSeq" id="WP_343055195.1">
    <property type="nucleotide sequence ID" value="NZ_JACIJK010000003.1"/>
</dbReference>
<accession>A0A7W9BCM5</accession>
<dbReference type="PRINTS" id="PR00069">
    <property type="entry name" value="ALDKETRDTASE"/>
</dbReference>
<dbReference type="InterPro" id="IPR036812">
    <property type="entry name" value="NAD(P)_OxRdtase_dom_sf"/>
</dbReference>
<evidence type="ECO:0000256" key="1">
    <source>
        <dbReference type="PIRSR" id="PIRSR000097-1"/>
    </source>
</evidence>
<dbReference type="PANTHER" id="PTHR43638:SF3">
    <property type="entry name" value="ALDEHYDE REDUCTASE"/>
    <property type="match status" value="1"/>
</dbReference>
<dbReference type="AlphaFoldDB" id="A0A7W9BCM5"/>
<dbReference type="PIRSF" id="PIRSF000097">
    <property type="entry name" value="AKR"/>
    <property type="match status" value="1"/>
</dbReference>
<protein>
    <submittedName>
        <fullName evidence="6">Diketogulonate reductase-like aldo/keto reductase</fullName>
    </submittedName>
</protein>
<dbReference type="Gene3D" id="3.20.20.100">
    <property type="entry name" value="NADP-dependent oxidoreductase domain"/>
    <property type="match status" value="1"/>
</dbReference>
<dbReference type="Pfam" id="PF00248">
    <property type="entry name" value="Aldo_ket_red"/>
    <property type="match status" value="1"/>
</dbReference>
<evidence type="ECO:0000256" key="3">
    <source>
        <dbReference type="PIRSR" id="PIRSR000097-3"/>
    </source>
</evidence>
<evidence type="ECO:0000259" key="5">
    <source>
        <dbReference type="Pfam" id="PF00248"/>
    </source>
</evidence>
<feature type="compositionally biased region" description="Polar residues" evidence="4">
    <location>
        <begin position="9"/>
        <end position="19"/>
    </location>
</feature>
<dbReference type="EMBL" id="JACIJK010000003">
    <property type="protein sequence ID" value="MBB5714539.1"/>
    <property type="molecule type" value="Genomic_DNA"/>
</dbReference>
<proteinExistence type="predicted"/>